<evidence type="ECO:0008006" key="4">
    <source>
        <dbReference type="Google" id="ProtNLM"/>
    </source>
</evidence>
<gene>
    <name evidence="2" type="ORF">FB45DRAFT_111603</name>
</gene>
<dbReference type="EMBL" id="JARKIF010000014">
    <property type="protein sequence ID" value="KAJ7623635.1"/>
    <property type="molecule type" value="Genomic_DNA"/>
</dbReference>
<feature type="coiled-coil region" evidence="1">
    <location>
        <begin position="62"/>
        <end position="89"/>
    </location>
</feature>
<accession>A0AAD7BKA9</accession>
<reference evidence="2" key="1">
    <citation type="submission" date="2023-03" db="EMBL/GenBank/DDBJ databases">
        <title>Massive genome expansion in bonnet fungi (Mycena s.s.) driven by repeated elements and novel gene families across ecological guilds.</title>
        <authorList>
            <consortium name="Lawrence Berkeley National Laboratory"/>
            <person name="Harder C.B."/>
            <person name="Miyauchi S."/>
            <person name="Viragh M."/>
            <person name="Kuo A."/>
            <person name="Thoen E."/>
            <person name="Andreopoulos B."/>
            <person name="Lu D."/>
            <person name="Skrede I."/>
            <person name="Drula E."/>
            <person name="Henrissat B."/>
            <person name="Morin E."/>
            <person name="Kohler A."/>
            <person name="Barry K."/>
            <person name="LaButti K."/>
            <person name="Morin E."/>
            <person name="Salamov A."/>
            <person name="Lipzen A."/>
            <person name="Mereny Z."/>
            <person name="Hegedus B."/>
            <person name="Baldrian P."/>
            <person name="Stursova M."/>
            <person name="Weitz H."/>
            <person name="Taylor A."/>
            <person name="Grigoriev I.V."/>
            <person name="Nagy L.G."/>
            <person name="Martin F."/>
            <person name="Kauserud H."/>
        </authorList>
    </citation>
    <scope>NUCLEOTIDE SEQUENCE</scope>
    <source>
        <strain evidence="2">9284</strain>
    </source>
</reference>
<keyword evidence="3" id="KW-1185">Reference proteome</keyword>
<comment type="caution">
    <text evidence="2">The sequence shown here is derived from an EMBL/GenBank/DDBJ whole genome shotgun (WGS) entry which is preliminary data.</text>
</comment>
<proteinExistence type="predicted"/>
<evidence type="ECO:0000256" key="1">
    <source>
        <dbReference type="SAM" id="Coils"/>
    </source>
</evidence>
<evidence type="ECO:0000313" key="3">
    <source>
        <dbReference type="Proteomes" id="UP001221142"/>
    </source>
</evidence>
<evidence type="ECO:0000313" key="2">
    <source>
        <dbReference type="EMBL" id="KAJ7623635.1"/>
    </source>
</evidence>
<protein>
    <recommendedName>
        <fullName evidence="4">F-box domain-containing protein</fullName>
    </recommendedName>
</protein>
<dbReference type="Proteomes" id="UP001221142">
    <property type="component" value="Unassembled WGS sequence"/>
</dbReference>
<keyword evidence="1" id="KW-0175">Coiled coil</keyword>
<organism evidence="2 3">
    <name type="scientific">Roridomyces roridus</name>
    <dbReference type="NCBI Taxonomy" id="1738132"/>
    <lineage>
        <taxon>Eukaryota</taxon>
        <taxon>Fungi</taxon>
        <taxon>Dikarya</taxon>
        <taxon>Basidiomycota</taxon>
        <taxon>Agaricomycotina</taxon>
        <taxon>Agaricomycetes</taxon>
        <taxon>Agaricomycetidae</taxon>
        <taxon>Agaricales</taxon>
        <taxon>Marasmiineae</taxon>
        <taxon>Mycenaceae</taxon>
        <taxon>Roridomyces</taxon>
    </lineage>
</organism>
<sequence>MTAVCCPECGTPIAAKDEPDPITAASPWAPERCRELTNSNEPPNAAELDVIRPFLSNIATRLTRFDNEITQLKAQLQHLEAERETLAKYHTRHAGIVSALRRVPTEILAEIFDWTLPAIDEVKWDVSDLKQSPWVLTQVSSLWRGIAIAIPSLWAVIGWSDYDACTSPPLAMIQAQVDRARNLRIGFSAYESGNAAAQVEMFEFLSEHSSRWVDLDLQMTAALVPRLAALRGRISSLQRLWLQWDTDQTEAEVHSVNCFQTASSLLDVGFRTESRFIPILFPAHHFTAYRVHVGHGSSTIVSLNWLQTFLKRRLWSSSMMKSHGRIHRTLSRCRIFAASSSIIRGFYHTSAPRPYLKLP</sequence>
<name>A0AAD7BKA9_9AGAR</name>
<dbReference type="AlphaFoldDB" id="A0AAD7BKA9"/>